<proteinExistence type="predicted"/>
<dbReference type="OrthoDB" id="3250044at2759"/>
<dbReference type="Proteomes" id="UP000191518">
    <property type="component" value="Unassembled WGS sequence"/>
</dbReference>
<sequence>MLRDEGKVFNRTVPGLPCEDLVVRLCEQQGLHFNTLTYSARAENSLIKYNNVTIEEAHVQLFFRLEVGGRTNNTIRIPKVYYAFEAGGRGQGFTYVIMEHIDLDYEKTTFIS</sequence>
<evidence type="ECO:0000313" key="1">
    <source>
        <dbReference type="EMBL" id="OQE08043.1"/>
    </source>
</evidence>
<organism evidence="1 2">
    <name type="scientific">Penicillium vulpinum</name>
    <dbReference type="NCBI Taxonomy" id="29845"/>
    <lineage>
        <taxon>Eukaryota</taxon>
        <taxon>Fungi</taxon>
        <taxon>Dikarya</taxon>
        <taxon>Ascomycota</taxon>
        <taxon>Pezizomycotina</taxon>
        <taxon>Eurotiomycetes</taxon>
        <taxon>Eurotiomycetidae</taxon>
        <taxon>Eurotiales</taxon>
        <taxon>Aspergillaceae</taxon>
        <taxon>Penicillium</taxon>
    </lineage>
</organism>
<accession>A0A1V6S327</accession>
<comment type="caution">
    <text evidence="1">The sequence shown here is derived from an EMBL/GenBank/DDBJ whole genome shotgun (WGS) entry which is preliminary data.</text>
</comment>
<gene>
    <name evidence="1" type="ORF">PENVUL_c011G01160</name>
</gene>
<protein>
    <submittedName>
        <fullName evidence="1">Uncharacterized protein</fullName>
    </submittedName>
</protein>
<keyword evidence="2" id="KW-1185">Reference proteome</keyword>
<name>A0A1V6S327_9EURO</name>
<dbReference type="AlphaFoldDB" id="A0A1V6S327"/>
<dbReference type="EMBL" id="MDYP01000011">
    <property type="protein sequence ID" value="OQE08043.1"/>
    <property type="molecule type" value="Genomic_DNA"/>
</dbReference>
<dbReference type="STRING" id="29845.A0A1V6S327"/>
<reference evidence="2" key="1">
    <citation type="journal article" date="2017" name="Nat. Microbiol.">
        <title>Global analysis of biosynthetic gene clusters reveals vast potential of secondary metabolite production in Penicillium species.</title>
        <authorList>
            <person name="Nielsen J.C."/>
            <person name="Grijseels S."/>
            <person name="Prigent S."/>
            <person name="Ji B."/>
            <person name="Dainat J."/>
            <person name="Nielsen K.F."/>
            <person name="Frisvad J.C."/>
            <person name="Workman M."/>
            <person name="Nielsen J."/>
        </authorList>
    </citation>
    <scope>NUCLEOTIDE SEQUENCE [LARGE SCALE GENOMIC DNA]</scope>
    <source>
        <strain evidence="2">IBT 29486</strain>
    </source>
</reference>
<evidence type="ECO:0000313" key="2">
    <source>
        <dbReference type="Proteomes" id="UP000191518"/>
    </source>
</evidence>